<evidence type="ECO:0000313" key="1">
    <source>
        <dbReference type="EMBL" id="BCR36714.1"/>
    </source>
</evidence>
<dbReference type="InterPro" id="IPR016193">
    <property type="entry name" value="Cytidine_deaminase-like"/>
</dbReference>
<dbReference type="SUPFAM" id="SSF53927">
    <property type="entry name" value="Cytidine deaminase-like"/>
    <property type="match status" value="1"/>
</dbReference>
<dbReference type="EMBL" id="AP024412">
    <property type="protein sequence ID" value="BCR36714.1"/>
    <property type="molecule type" value="Genomic_DNA"/>
</dbReference>
<reference evidence="1" key="1">
    <citation type="submission" date="2021-01" db="EMBL/GenBank/DDBJ databases">
        <title>Draft genome sequence of Acholeplasmataceae bacterium strain Mahy22.</title>
        <authorList>
            <person name="Watanabe M."/>
            <person name="Kojima H."/>
            <person name="Fukui M."/>
        </authorList>
    </citation>
    <scope>NUCLEOTIDE SEQUENCE</scope>
    <source>
        <strain evidence="1">Mahy22</strain>
    </source>
</reference>
<organism evidence="1 2">
    <name type="scientific">Mariniplasma anaerobium</name>
    <dbReference type="NCBI Taxonomy" id="2735436"/>
    <lineage>
        <taxon>Bacteria</taxon>
        <taxon>Bacillati</taxon>
        <taxon>Mycoplasmatota</taxon>
        <taxon>Mollicutes</taxon>
        <taxon>Acholeplasmatales</taxon>
        <taxon>Acholeplasmataceae</taxon>
        <taxon>Mariniplasma</taxon>
    </lineage>
</organism>
<dbReference type="Pfam" id="PF00383">
    <property type="entry name" value="dCMP_cyt_deam_1"/>
    <property type="match status" value="1"/>
</dbReference>
<dbReference type="RefSeq" id="WP_231756768.1">
    <property type="nucleotide sequence ID" value="NZ_AP024412.1"/>
</dbReference>
<dbReference type="GO" id="GO:0047974">
    <property type="term" value="F:guanosine deaminase activity"/>
    <property type="evidence" value="ECO:0007669"/>
    <property type="project" value="TreeGrafter"/>
</dbReference>
<dbReference type="GO" id="GO:0006152">
    <property type="term" value="P:purine nucleoside catabolic process"/>
    <property type="evidence" value="ECO:0007669"/>
    <property type="project" value="TreeGrafter"/>
</dbReference>
<accession>A0A7U9XWS8</accession>
<dbReference type="PANTHER" id="PTHR11079:SF161">
    <property type="entry name" value="CMP_DCMP-TYPE DEAMINASE DOMAIN-CONTAINING PROTEIN"/>
    <property type="match status" value="1"/>
</dbReference>
<dbReference type="CDD" id="cd01285">
    <property type="entry name" value="nucleoside_deaminase"/>
    <property type="match status" value="1"/>
</dbReference>
<sequence>MKKDTRIKNVMEKAILKAKTTMNDNIGGPFGAAIIDQDGKIVSVTSNSVLKDHDPTAHAEMNAIRAAGEKLGTHDLTGCTLVTTAYPCPMCLAATIWANIKHVVYGCRPTDADKIGFRDEFIYRFMREDNPDKQILTLDEKHRDECLLLFKEYKEKNKELY</sequence>
<evidence type="ECO:0000313" key="2">
    <source>
        <dbReference type="Proteomes" id="UP000620133"/>
    </source>
</evidence>
<dbReference type="AlphaFoldDB" id="A0A7U9XWS8"/>
<name>A0A7U9XWS8_9MOLU</name>
<keyword evidence="2" id="KW-1185">Reference proteome</keyword>
<dbReference type="InterPro" id="IPR002125">
    <property type="entry name" value="CMP_dCMP_dom"/>
</dbReference>
<dbReference type="Gene3D" id="3.40.140.10">
    <property type="entry name" value="Cytidine Deaminase, domain 2"/>
    <property type="match status" value="1"/>
</dbReference>
<protein>
    <submittedName>
        <fullName evidence="1">tRNA-specific adenosine deaminase</fullName>
    </submittedName>
</protein>
<dbReference type="PANTHER" id="PTHR11079">
    <property type="entry name" value="CYTOSINE DEAMINASE FAMILY MEMBER"/>
    <property type="match status" value="1"/>
</dbReference>
<dbReference type="PROSITE" id="PS51747">
    <property type="entry name" value="CYT_DCMP_DEAMINASES_2"/>
    <property type="match status" value="1"/>
</dbReference>
<gene>
    <name evidence="1" type="ORF">MPAN_016070</name>
</gene>
<dbReference type="Proteomes" id="UP000620133">
    <property type="component" value="Chromosome"/>
</dbReference>
<dbReference type="KEGG" id="manr:MPAN_016070"/>
<proteinExistence type="predicted"/>